<proteinExistence type="predicted"/>
<feature type="transmembrane region" description="Helical" evidence="1">
    <location>
        <begin position="153"/>
        <end position="173"/>
    </location>
</feature>
<feature type="transmembrane region" description="Helical" evidence="1">
    <location>
        <begin position="221"/>
        <end position="238"/>
    </location>
</feature>
<dbReference type="OrthoDB" id="9798690at2"/>
<dbReference type="EMBL" id="SLZQ01000001">
    <property type="protein sequence ID" value="TCS39426.1"/>
    <property type="molecule type" value="Genomic_DNA"/>
</dbReference>
<feature type="domain" description="Urease accessory protein UreH-like transmembrane" evidence="2">
    <location>
        <begin position="9"/>
        <end position="231"/>
    </location>
</feature>
<dbReference type="PANTHER" id="PTHR42208:SF1">
    <property type="entry name" value="HEAVY METAL TRANSPORTER"/>
    <property type="match status" value="1"/>
</dbReference>
<protein>
    <recommendedName>
        <fullName evidence="2">Urease accessory protein UreH-like transmembrane domain-containing protein</fullName>
    </recommendedName>
</protein>
<dbReference type="Pfam" id="PF13386">
    <property type="entry name" value="DsbD_2"/>
    <property type="match status" value="1"/>
</dbReference>
<evidence type="ECO:0000313" key="3">
    <source>
        <dbReference type="EMBL" id="TCS39426.1"/>
    </source>
</evidence>
<keyword evidence="1" id="KW-0812">Transmembrane</keyword>
<accession>A0A4R3I114</accession>
<evidence type="ECO:0000256" key="1">
    <source>
        <dbReference type="SAM" id="Phobius"/>
    </source>
</evidence>
<gene>
    <name evidence="3" type="ORF">EDC30_101382</name>
</gene>
<dbReference type="AlphaFoldDB" id="A0A4R3I114"/>
<dbReference type="InterPro" id="IPR039447">
    <property type="entry name" value="UreH-like_TM_dom"/>
</dbReference>
<feature type="transmembrane region" description="Helical" evidence="1">
    <location>
        <begin position="185"/>
        <end position="209"/>
    </location>
</feature>
<organism evidence="3 4">
    <name type="scientific">Paucimonas lemoignei</name>
    <name type="common">Pseudomonas lemoignei</name>
    <dbReference type="NCBI Taxonomy" id="29443"/>
    <lineage>
        <taxon>Bacteria</taxon>
        <taxon>Pseudomonadati</taxon>
        <taxon>Pseudomonadota</taxon>
        <taxon>Betaproteobacteria</taxon>
        <taxon>Burkholderiales</taxon>
        <taxon>Burkholderiaceae</taxon>
        <taxon>Paucimonas</taxon>
    </lineage>
</organism>
<feature type="transmembrane region" description="Helical" evidence="1">
    <location>
        <begin position="71"/>
        <end position="91"/>
    </location>
</feature>
<evidence type="ECO:0000313" key="4">
    <source>
        <dbReference type="Proteomes" id="UP000295382"/>
    </source>
</evidence>
<feature type="transmembrane region" description="Helical" evidence="1">
    <location>
        <begin position="103"/>
        <end position="126"/>
    </location>
</feature>
<dbReference type="Proteomes" id="UP000295382">
    <property type="component" value="Unassembled WGS sequence"/>
</dbReference>
<comment type="caution">
    <text evidence="3">The sequence shown here is derived from an EMBL/GenBank/DDBJ whole genome shotgun (WGS) entry which is preliminary data.</text>
</comment>
<dbReference type="RefSeq" id="WP_132256735.1">
    <property type="nucleotide sequence ID" value="NZ_SLZQ01000001.1"/>
</dbReference>
<reference evidence="3 4" key="1">
    <citation type="submission" date="2019-03" db="EMBL/GenBank/DDBJ databases">
        <title>Genomic Encyclopedia of Type Strains, Phase IV (KMG-IV): sequencing the most valuable type-strain genomes for metagenomic binning, comparative biology and taxonomic classification.</title>
        <authorList>
            <person name="Goeker M."/>
        </authorList>
    </citation>
    <scope>NUCLEOTIDE SEQUENCE [LARGE SCALE GENOMIC DNA]</scope>
    <source>
        <strain evidence="3 4">DSM 7445</strain>
    </source>
</reference>
<name>A0A4R3I114_PAULE</name>
<keyword evidence="1" id="KW-0472">Membrane</keyword>
<feature type="transmembrane region" description="Helical" evidence="1">
    <location>
        <begin position="6"/>
        <end position="31"/>
    </location>
</feature>
<evidence type="ECO:0000259" key="2">
    <source>
        <dbReference type="Pfam" id="PF13386"/>
    </source>
</evidence>
<keyword evidence="1" id="KW-1133">Transmembrane helix</keyword>
<keyword evidence="4" id="KW-1185">Reference proteome</keyword>
<sequence>MSGISLLPVFVIGLLGGIHCIGMCGGIVSAFSMAGGQRRTIPIAVAHSPQSASSAALDKTARVLSYNLGRIGTYAILGAIGGGLAGSGRAFVNLAAVETVGYWLANFMLILLGLHLMSTNSVLLVLERGGQVLWRRIQPATRYFLPMDTPLKAVALGSLWGMVPCGMVYSVLLTAMLSGSATSGAAVMLAFGLGTLPVLLGAGLLGASLQSWTPDRKVRRIGGAIVLIFGVLGLIRAANGLSLGWLDSFCVTPVHGGLL</sequence>
<dbReference type="PANTHER" id="PTHR42208">
    <property type="entry name" value="HEAVY METAL TRANSPORTER-RELATED"/>
    <property type="match status" value="1"/>
</dbReference>